<evidence type="ECO:0000256" key="5">
    <source>
        <dbReference type="ARBA" id="ARBA00022839"/>
    </source>
</evidence>
<dbReference type="InterPro" id="IPR041122">
    <property type="entry name" value="RecJ_OB"/>
</dbReference>
<dbReference type="InterPro" id="IPR038763">
    <property type="entry name" value="DHH_sf"/>
</dbReference>
<feature type="domain" description="RecJ OB" evidence="8">
    <location>
        <begin position="459"/>
        <end position="563"/>
    </location>
</feature>
<evidence type="ECO:0000259" key="7">
    <source>
        <dbReference type="Pfam" id="PF02272"/>
    </source>
</evidence>
<dbReference type="Pfam" id="PF02272">
    <property type="entry name" value="DHHA1"/>
    <property type="match status" value="1"/>
</dbReference>
<dbReference type="AlphaFoldDB" id="A0A9D1F0G9"/>
<dbReference type="Pfam" id="PF17768">
    <property type="entry name" value="RecJ_OB"/>
    <property type="match status" value="1"/>
</dbReference>
<reference evidence="9" key="1">
    <citation type="submission" date="2020-10" db="EMBL/GenBank/DDBJ databases">
        <authorList>
            <person name="Gilroy R."/>
        </authorList>
    </citation>
    <scope>NUCLEOTIDE SEQUENCE</scope>
    <source>
        <strain evidence="9">6276</strain>
    </source>
</reference>
<dbReference type="InterPro" id="IPR003156">
    <property type="entry name" value="DHHA1_dom"/>
</dbReference>
<dbReference type="NCBIfam" id="TIGR00644">
    <property type="entry name" value="recJ"/>
    <property type="match status" value="1"/>
</dbReference>
<evidence type="ECO:0000256" key="1">
    <source>
        <dbReference type="ARBA" id="ARBA00005915"/>
    </source>
</evidence>
<keyword evidence="5 9" id="KW-0269">Exonuclease</keyword>
<evidence type="ECO:0000259" key="8">
    <source>
        <dbReference type="Pfam" id="PF17768"/>
    </source>
</evidence>
<dbReference type="InterPro" id="IPR051673">
    <property type="entry name" value="SSDNA_exonuclease_RecJ"/>
</dbReference>
<evidence type="ECO:0000256" key="4">
    <source>
        <dbReference type="ARBA" id="ARBA00022801"/>
    </source>
</evidence>
<keyword evidence="3" id="KW-0540">Nuclease</keyword>
<dbReference type="SUPFAM" id="SSF64182">
    <property type="entry name" value="DHH phosphoesterases"/>
    <property type="match status" value="1"/>
</dbReference>
<evidence type="ECO:0000256" key="2">
    <source>
        <dbReference type="ARBA" id="ARBA00019841"/>
    </source>
</evidence>
<dbReference type="Proteomes" id="UP000823928">
    <property type="component" value="Unassembled WGS sequence"/>
</dbReference>
<comment type="similarity">
    <text evidence="1">Belongs to the RecJ family.</text>
</comment>
<dbReference type="GO" id="GO:0008409">
    <property type="term" value="F:5'-3' exonuclease activity"/>
    <property type="evidence" value="ECO:0007669"/>
    <property type="project" value="InterPro"/>
</dbReference>
<evidence type="ECO:0000313" key="9">
    <source>
        <dbReference type="EMBL" id="HIS36772.1"/>
    </source>
</evidence>
<dbReference type="Gene3D" id="2.40.50.460">
    <property type="match status" value="1"/>
</dbReference>
<keyword evidence="4" id="KW-0378">Hydrolase</keyword>
<gene>
    <name evidence="9" type="primary">recJ</name>
    <name evidence="9" type="ORF">IAC10_09125</name>
</gene>
<reference evidence="9" key="2">
    <citation type="journal article" date="2021" name="PeerJ">
        <title>Extensive microbial diversity within the chicken gut microbiome revealed by metagenomics and culture.</title>
        <authorList>
            <person name="Gilroy R."/>
            <person name="Ravi A."/>
            <person name="Getino M."/>
            <person name="Pursley I."/>
            <person name="Horton D.L."/>
            <person name="Alikhan N.F."/>
            <person name="Baker D."/>
            <person name="Gharbi K."/>
            <person name="Hall N."/>
            <person name="Watson M."/>
            <person name="Adriaenssens E.M."/>
            <person name="Foster-Nyarko E."/>
            <person name="Jarju S."/>
            <person name="Secka A."/>
            <person name="Antonio M."/>
            <person name="Oren A."/>
            <person name="Chaudhuri R.R."/>
            <person name="La Ragione R."/>
            <person name="Hildebrand F."/>
            <person name="Pallen M.J."/>
        </authorList>
    </citation>
    <scope>NUCLEOTIDE SEQUENCE</scope>
    <source>
        <strain evidence="9">6276</strain>
    </source>
</reference>
<comment type="caution">
    <text evidence="9">The sequence shown here is derived from an EMBL/GenBank/DDBJ whole genome shotgun (WGS) entry which is preliminary data.</text>
</comment>
<dbReference type="InterPro" id="IPR004610">
    <property type="entry name" value="RecJ"/>
</dbReference>
<feature type="domain" description="DHHA1" evidence="7">
    <location>
        <begin position="349"/>
        <end position="434"/>
    </location>
</feature>
<proteinExistence type="inferred from homology"/>
<dbReference type="PANTHER" id="PTHR30255">
    <property type="entry name" value="SINGLE-STRANDED-DNA-SPECIFIC EXONUCLEASE RECJ"/>
    <property type="match status" value="1"/>
</dbReference>
<dbReference type="Pfam" id="PF01368">
    <property type="entry name" value="DHH"/>
    <property type="match status" value="1"/>
</dbReference>
<evidence type="ECO:0000259" key="6">
    <source>
        <dbReference type="Pfam" id="PF01368"/>
    </source>
</evidence>
<dbReference type="GO" id="GO:0006281">
    <property type="term" value="P:DNA repair"/>
    <property type="evidence" value="ECO:0007669"/>
    <property type="project" value="InterPro"/>
</dbReference>
<dbReference type="PANTHER" id="PTHR30255:SF2">
    <property type="entry name" value="SINGLE-STRANDED-DNA-SPECIFIC EXONUCLEASE RECJ"/>
    <property type="match status" value="1"/>
</dbReference>
<dbReference type="EMBL" id="DVIU01000182">
    <property type="protein sequence ID" value="HIS36772.1"/>
    <property type="molecule type" value="Genomic_DNA"/>
</dbReference>
<protein>
    <recommendedName>
        <fullName evidence="2">Single-stranded-DNA-specific exonuclease RecJ</fullName>
    </recommendedName>
</protein>
<accession>A0A9D1F0G9</accession>
<organism evidence="9 10">
    <name type="scientific">Candidatus Scatousia excrementigallinarum</name>
    <dbReference type="NCBI Taxonomy" id="2840935"/>
    <lineage>
        <taxon>Bacteria</taxon>
        <taxon>Candidatus Scatousia</taxon>
    </lineage>
</organism>
<sequence length="789" mass="89390">MTVREWIFNKNETAEKSLLKRLLASRGIKTEEQMREFLNPLEFTPYQPSVFTDMEKTVERLARAIDNQEKIVIYGDFDADGVTSTSLLYRTFTHLGANVNYFIPDREKEGHGFDTKALVKLMTALKPKVIISVDCGISDVEAVNFIKSFKIDVIITDHHEAPEELPDAYAIVNPKAQNALDENLSAKDIESLTSLAGVGVAFKVAAGLLQHYGKTDFIPSILPYVAVGTVADVVPLVHENRYLVTKGLDLISKGKHYGLKRLIERAGYNVENGVSSETIAFGVAPRINASGRLDTVEEAIKVLISDNPQEIEMAISNLEEFNKIRQNLCQETFAEADDMVQKEGNRNPAIILFNSKWHVGIIGIVASKLVEKYYKPTFLMTYSEETKQIKCSARSIEGIHLYETISSISELLDGFGGHALAAGLAFSPEKYPFKQVKEQLLRTVKEMTTGKDLKPFLNVDLELTPDDITVDLVEEISKMEPFGASNPSPVFAIKNLKLKQKRLMGENQNHLRLTVQQGANELTCVRWQQGDISLVNGDPLDVAFHPQINEYNGNISVQLVVDDIHSEYLKEEEHESVNKLKIYDHRKKTDILQQVNDYIKNAKQNIMVFAENKQILEMLKPFKNISEKAFTRENPQQCSSVMFFDYPADKETFENIIRETSPQSIHLMNYDIKYFDDREFLKTIAGMLKFAHNNNNGKVELRRCASHLGKSIALVEKILELFEECGFTSIKEKTPAYYVVEFKGIDDIAKVLHNQKYEEILNMAEECELFQKSLLEDDIEEVENLCNIV</sequence>
<dbReference type="GO" id="GO:0003676">
    <property type="term" value="F:nucleic acid binding"/>
    <property type="evidence" value="ECO:0007669"/>
    <property type="project" value="InterPro"/>
</dbReference>
<evidence type="ECO:0000313" key="10">
    <source>
        <dbReference type="Proteomes" id="UP000823928"/>
    </source>
</evidence>
<dbReference type="Gene3D" id="3.90.1640.30">
    <property type="match status" value="1"/>
</dbReference>
<name>A0A9D1F0G9_9BACT</name>
<dbReference type="GO" id="GO:0006310">
    <property type="term" value="P:DNA recombination"/>
    <property type="evidence" value="ECO:0007669"/>
    <property type="project" value="InterPro"/>
</dbReference>
<feature type="domain" description="DDH" evidence="6">
    <location>
        <begin position="70"/>
        <end position="229"/>
    </location>
</feature>
<dbReference type="InterPro" id="IPR001667">
    <property type="entry name" value="DDH_dom"/>
</dbReference>
<evidence type="ECO:0000256" key="3">
    <source>
        <dbReference type="ARBA" id="ARBA00022722"/>
    </source>
</evidence>